<keyword evidence="2" id="KW-1185">Reference proteome</keyword>
<protein>
    <submittedName>
        <fullName evidence="1">Uncharacterized protein</fullName>
    </submittedName>
</protein>
<comment type="caution">
    <text evidence="1">The sequence shown here is derived from an EMBL/GenBank/DDBJ whole genome shotgun (WGS) entry which is preliminary data.</text>
</comment>
<name>A0AAU9WHF8_9CNID</name>
<proteinExistence type="predicted"/>
<evidence type="ECO:0000313" key="1">
    <source>
        <dbReference type="EMBL" id="CAH3114808.1"/>
    </source>
</evidence>
<accession>A0AAU9WHF8</accession>
<gene>
    <name evidence="1" type="ORF">PMEA_00005660</name>
</gene>
<reference evidence="1 2" key="1">
    <citation type="submission" date="2022-05" db="EMBL/GenBank/DDBJ databases">
        <authorList>
            <consortium name="Genoscope - CEA"/>
            <person name="William W."/>
        </authorList>
    </citation>
    <scope>NUCLEOTIDE SEQUENCE [LARGE SCALE GENOMIC DNA]</scope>
</reference>
<organism evidence="1 2">
    <name type="scientific">Pocillopora meandrina</name>
    <dbReference type="NCBI Taxonomy" id="46732"/>
    <lineage>
        <taxon>Eukaryota</taxon>
        <taxon>Metazoa</taxon>
        <taxon>Cnidaria</taxon>
        <taxon>Anthozoa</taxon>
        <taxon>Hexacorallia</taxon>
        <taxon>Scleractinia</taxon>
        <taxon>Astrocoeniina</taxon>
        <taxon>Pocilloporidae</taxon>
        <taxon>Pocillopora</taxon>
    </lineage>
</organism>
<dbReference type="PANTHER" id="PTHR47510">
    <property type="entry name" value="REVERSE TRANSCRIPTASE DOMAIN-CONTAINING PROTEIN"/>
    <property type="match status" value="1"/>
</dbReference>
<sequence>MRTYLEQADVADIINTASFCEDKISLLLTIVKTGLDAITLLQSKVVHITEPPWINYSLKNLIRKRQSELNQGNLEEFRHLRNRVNRERKICHTNHYQRKVEHLKNRSSSSWWKNVKKLSGVSRPGTEDCNILKSFHHLEGVI</sequence>
<dbReference type="AlphaFoldDB" id="A0AAU9WHF8"/>
<evidence type="ECO:0000313" key="2">
    <source>
        <dbReference type="Proteomes" id="UP001159428"/>
    </source>
</evidence>
<dbReference type="EMBL" id="CALNXJ010000014">
    <property type="protein sequence ID" value="CAH3114808.1"/>
    <property type="molecule type" value="Genomic_DNA"/>
</dbReference>
<dbReference type="PANTHER" id="PTHR47510:SF3">
    <property type="entry name" value="ENDO_EXONUCLEASE_PHOSPHATASE DOMAIN-CONTAINING PROTEIN"/>
    <property type="match status" value="1"/>
</dbReference>
<dbReference type="Proteomes" id="UP001159428">
    <property type="component" value="Unassembled WGS sequence"/>
</dbReference>